<dbReference type="InterPro" id="IPR014015">
    <property type="entry name" value="Helicase_SF3_DNA-vir"/>
</dbReference>
<evidence type="ECO:0000313" key="5">
    <source>
        <dbReference type="Proteomes" id="UP001178507"/>
    </source>
</evidence>
<protein>
    <recommendedName>
        <fullName evidence="3">SF3 helicase domain-containing protein</fullName>
    </recommendedName>
</protein>
<feature type="non-terminal residue" evidence="4">
    <location>
        <position position="1"/>
    </location>
</feature>
<evidence type="ECO:0000256" key="2">
    <source>
        <dbReference type="ARBA" id="ARBA00022840"/>
    </source>
</evidence>
<evidence type="ECO:0000313" key="4">
    <source>
        <dbReference type="EMBL" id="CAJ1400845.1"/>
    </source>
</evidence>
<dbReference type="PROSITE" id="PS51206">
    <property type="entry name" value="SF3_HELICASE_1"/>
    <property type="match status" value="1"/>
</dbReference>
<evidence type="ECO:0000256" key="1">
    <source>
        <dbReference type="ARBA" id="ARBA00022741"/>
    </source>
</evidence>
<organism evidence="4 5">
    <name type="scientific">Effrenium voratum</name>
    <dbReference type="NCBI Taxonomy" id="2562239"/>
    <lineage>
        <taxon>Eukaryota</taxon>
        <taxon>Sar</taxon>
        <taxon>Alveolata</taxon>
        <taxon>Dinophyceae</taxon>
        <taxon>Suessiales</taxon>
        <taxon>Symbiodiniaceae</taxon>
        <taxon>Effrenium</taxon>
    </lineage>
</organism>
<dbReference type="EMBL" id="CAUJNA010003388">
    <property type="protein sequence ID" value="CAJ1400845.1"/>
    <property type="molecule type" value="Genomic_DNA"/>
</dbReference>
<sequence length="813" mass="91332">LDAVRRCKDHSLFDVLMSLFKRSVNVDQDGSGWIPVLLRPGRTAPGLKGRIFSGIGRVPAQEFMKQLPPEIRKEIEMGVPDTLVGRSAFAFKKLVRYIARHRLGTVELDIKNSFFQLLNRQKPLPPIMAEYLDHREARRRSVAKELMIALGFGGGFANWTSKVLQDIPLASDEGERGEVAAWLYGFETAARLDHVAVFELLPQKAKDWHMEQGRSTASGAFALYAHHERLQMEKMAAAAGRAFIDHQHDGIGALRSASEAVKRAVDVEVVVHELEDPWAYAAAKCPNLDWRLKSKMEFSGYHQLLQRCRQHVILGRARANTVDFAKLAAAKLFPVVHVPVEGGEKRTTYESFEKGGFWLVRNRDDLGQTVEDLMNKMCCPVFETADENYVPPPPLNDTAFFTGLSSSVLGRLAGPQMADLDGDETRHKILFCDGMLYDFKERVLRSPIPADRMGFHAAATSEMWQPSKATKLFEHILAFLKEHVETGVCLLEASENGKQVIECFEELEQDGCEILRYMKVYGDWDSVLYELRLMTRAISATPRFCEMYYIWGSQDSGKDTKVKMLHAFFGHGQDNYGVQLPGNYVVQQTRYLTAKDGPAPYHARTLGKRLAWASEVPEHYSLADDFIKPFCDMEGAPVCSRKLNKGPRDFMPTALLVATSNHPPRVTRPDGMLRRLRVCQTTVSFTLKPSMATEERAVDGEFNKYIFFLAANLVDSLEMEYNPGTEIKPQPPEMKMSAMDLVPCADKDEEAKPEAFMAEMCTYLSLDTLGAAKSVISKLGIKGQSYGPRYISTLKQHERMVGVKLRSASTSSS</sequence>
<keyword evidence="1" id="KW-0547">Nucleotide-binding</keyword>
<dbReference type="AlphaFoldDB" id="A0AA36J8W7"/>
<evidence type="ECO:0000259" key="3">
    <source>
        <dbReference type="PROSITE" id="PS51206"/>
    </source>
</evidence>
<reference evidence="4" key="1">
    <citation type="submission" date="2023-08" db="EMBL/GenBank/DDBJ databases">
        <authorList>
            <person name="Chen Y."/>
            <person name="Shah S."/>
            <person name="Dougan E. K."/>
            <person name="Thang M."/>
            <person name="Chan C."/>
        </authorList>
    </citation>
    <scope>NUCLEOTIDE SEQUENCE</scope>
</reference>
<comment type="caution">
    <text evidence="4">The sequence shown here is derived from an EMBL/GenBank/DDBJ whole genome shotgun (WGS) entry which is preliminary data.</text>
</comment>
<accession>A0AA36J8W7</accession>
<dbReference type="Gene3D" id="3.40.50.300">
    <property type="entry name" value="P-loop containing nucleotide triphosphate hydrolases"/>
    <property type="match status" value="1"/>
</dbReference>
<dbReference type="InterPro" id="IPR027417">
    <property type="entry name" value="P-loop_NTPase"/>
</dbReference>
<dbReference type="GO" id="GO:0005524">
    <property type="term" value="F:ATP binding"/>
    <property type="evidence" value="ECO:0007669"/>
    <property type="project" value="UniProtKB-KW"/>
</dbReference>
<gene>
    <name evidence="4" type="ORF">EVOR1521_LOCUS24096</name>
</gene>
<dbReference type="Proteomes" id="UP001178507">
    <property type="component" value="Unassembled WGS sequence"/>
</dbReference>
<keyword evidence="5" id="KW-1185">Reference proteome</keyword>
<keyword evidence="2" id="KW-0067">ATP-binding</keyword>
<name>A0AA36J8W7_9DINO</name>
<proteinExistence type="predicted"/>
<feature type="domain" description="SF3 helicase" evidence="3">
    <location>
        <begin position="506"/>
        <end position="700"/>
    </location>
</feature>